<feature type="compositionally biased region" description="Low complexity" evidence="1">
    <location>
        <begin position="1438"/>
        <end position="1447"/>
    </location>
</feature>
<dbReference type="STRING" id="66420.A0A194QBT9"/>
<feature type="compositionally biased region" description="Basic and acidic residues" evidence="1">
    <location>
        <begin position="1299"/>
        <end position="1320"/>
    </location>
</feature>
<reference evidence="3 4" key="1">
    <citation type="journal article" date="2015" name="Nat. Commun.">
        <title>Outbred genome sequencing and CRISPR/Cas9 gene editing in butterflies.</title>
        <authorList>
            <person name="Li X."/>
            <person name="Fan D."/>
            <person name="Zhang W."/>
            <person name="Liu G."/>
            <person name="Zhang L."/>
            <person name="Zhao L."/>
            <person name="Fang X."/>
            <person name="Chen L."/>
            <person name="Dong Y."/>
            <person name="Chen Y."/>
            <person name="Ding Y."/>
            <person name="Zhao R."/>
            <person name="Feng M."/>
            <person name="Zhu Y."/>
            <person name="Feng Y."/>
            <person name="Jiang X."/>
            <person name="Zhu D."/>
            <person name="Xiang H."/>
            <person name="Feng X."/>
            <person name="Li S."/>
            <person name="Wang J."/>
            <person name="Zhang G."/>
            <person name="Kronforst M.R."/>
            <person name="Wang W."/>
        </authorList>
    </citation>
    <scope>NUCLEOTIDE SEQUENCE [LARGE SCALE GENOMIC DNA]</scope>
    <source>
        <strain evidence="3">Ya'a_city_454_Px</strain>
        <tissue evidence="3">Whole body</tissue>
    </source>
</reference>
<feature type="region of interest" description="Disordered" evidence="1">
    <location>
        <begin position="227"/>
        <end position="249"/>
    </location>
</feature>
<feature type="compositionally biased region" description="Polar residues" evidence="1">
    <location>
        <begin position="517"/>
        <end position="542"/>
    </location>
</feature>
<feature type="transmembrane region" description="Helical" evidence="2">
    <location>
        <begin position="377"/>
        <end position="400"/>
    </location>
</feature>
<feature type="compositionally biased region" description="Basic and acidic residues" evidence="1">
    <location>
        <begin position="786"/>
        <end position="1011"/>
    </location>
</feature>
<feature type="compositionally biased region" description="Basic residues" evidence="1">
    <location>
        <begin position="1321"/>
        <end position="1341"/>
    </location>
</feature>
<dbReference type="InterPro" id="IPR016641">
    <property type="entry name" value="EGD2/NACA0like"/>
</dbReference>
<proteinExistence type="predicted"/>
<keyword evidence="4" id="KW-1185">Reference proteome</keyword>
<keyword evidence="2" id="KW-0812">Transmembrane</keyword>
<keyword evidence="2" id="KW-0472">Membrane</keyword>
<evidence type="ECO:0000256" key="1">
    <source>
        <dbReference type="SAM" id="MobiDB-lite"/>
    </source>
</evidence>
<evidence type="ECO:0000313" key="4">
    <source>
        <dbReference type="Proteomes" id="UP000053268"/>
    </source>
</evidence>
<evidence type="ECO:0000313" key="3">
    <source>
        <dbReference type="EMBL" id="KPJ02884.1"/>
    </source>
</evidence>
<name>A0A194QBT9_PAPXU</name>
<feature type="compositionally biased region" description="Basic and acidic residues" evidence="1">
    <location>
        <begin position="1458"/>
        <end position="1514"/>
    </location>
</feature>
<evidence type="ECO:0000256" key="2">
    <source>
        <dbReference type="SAM" id="Phobius"/>
    </source>
</evidence>
<keyword evidence="2" id="KW-1133">Transmembrane helix</keyword>
<dbReference type="PANTHER" id="PTHR21713">
    <property type="entry name" value="NASCENT POLYPEPTIDE ASSOCIATED COMPLEX ALPHA SUBUNIT-RELATED"/>
    <property type="match status" value="1"/>
</dbReference>
<dbReference type="EMBL" id="KQ459220">
    <property type="protein sequence ID" value="KPJ02884.1"/>
    <property type="molecule type" value="Genomic_DNA"/>
</dbReference>
<feature type="compositionally biased region" description="Polar residues" evidence="1">
    <location>
        <begin position="1113"/>
        <end position="1134"/>
    </location>
</feature>
<feature type="region of interest" description="Disordered" evidence="1">
    <location>
        <begin position="503"/>
        <end position="548"/>
    </location>
</feature>
<dbReference type="Proteomes" id="UP000053268">
    <property type="component" value="Unassembled WGS sequence"/>
</dbReference>
<gene>
    <name evidence="3" type="ORF">RR46_02811</name>
</gene>
<feature type="region of interest" description="Disordered" evidence="1">
    <location>
        <begin position="1434"/>
        <end position="1514"/>
    </location>
</feature>
<feature type="compositionally biased region" description="Polar residues" evidence="1">
    <location>
        <begin position="237"/>
        <end position="247"/>
    </location>
</feature>
<dbReference type="GO" id="GO:0005854">
    <property type="term" value="C:nascent polypeptide-associated complex"/>
    <property type="evidence" value="ECO:0007669"/>
    <property type="project" value="InterPro"/>
</dbReference>
<feature type="compositionally biased region" description="Basic and acidic residues" evidence="1">
    <location>
        <begin position="1038"/>
        <end position="1063"/>
    </location>
</feature>
<feature type="region of interest" description="Disordered" evidence="1">
    <location>
        <begin position="1299"/>
        <end position="1341"/>
    </location>
</feature>
<protein>
    <submittedName>
        <fullName evidence="3">Uncharacterized protein</fullName>
    </submittedName>
</protein>
<feature type="region of interest" description="Disordered" evidence="1">
    <location>
        <begin position="779"/>
        <end position="1134"/>
    </location>
</feature>
<accession>A0A194QBT9</accession>
<feature type="compositionally biased region" description="Polar residues" evidence="1">
    <location>
        <begin position="1079"/>
        <end position="1102"/>
    </location>
</feature>
<sequence length="1639" mass="186218">MDGDTGKLHDLRNVKYKVEHERGSFAGIRFNRTKSKYREKKKQNLSRETEEDANVITKSDLAYVSVKIDQKSSVESKQYTKCARRKEFTGKTSIDFKPFKSMLSSFSFVGKDRIKEITSIDSHTETVVNEQKTYDLNLNRRVNNEVKVLYERDINEEVKEQNISRTKSGSKSRRTKNSQISLFGFQRCIQRKRQLNYNLNVFYKFLQSDAKRDKCLCCKHYSFEDVNPEKPKKKSSFVKSQSDNPTAPNLLKVTERTTVSNIYLLKPKDAKTTDSVKKIEIPCSCLELDQRKSILKKGDGFDNITVQTMKTKSKEKNIATADHLKTRPFSGGPTAVNVCKPTRICKKWIKVEPKVCDNCKQSKSTGIFNLFCAAIKYFLFITIVIIWLPCILVLGLVWLITYPFRPHQDPKGETKRKTTKKSLQKPPKNIKEIKCAYCKNKKKCYALLRKNKATSSKTNKKKMKGTNCQKNFSKCTQYTTTTATKLRLPESATTIMVLPCEGTTSSHVGKKRHKSVTFKQSSKNRGTETTSNASKSKQTTCSGCWKKKGSTQKSVTQSLDKNQAKQDTKQKPKLNYKCQEIIIKSCQGIKSQNQKVEVCAPKSLSKVLQTALSGVCSNNNEFASIPALPKNKSCNNLDNKCVKCTKKRKFSNRWCSTTTPTKHMAVSTTSVIQCVPSPCPGSCAYTQAVNIQDAKGDKCEKSRTTMIKFFPPPRCKTNTVGSGINLRVCNSSKSTLAPFSSCCNRNICGKKSFKIISVNKLFPSLRPCLRTVSSNTIKSKTSSISKLKERKQDDDVGRKEPKVKKVEKQKEKDAKKCGKEEVKNIKKREKEEKKAKSPDKEKEKSVKKREKEEKKAKSPDKEKEKSVKKREKEEKKAKSPDKEKEKSVKKREKEEKKAKNPDKEKEKSVKKREKEEKKAKNLDKEKEKSVKKREKEQKKAKNSDKEKGNPGKKGAKEEKKVNNPGKEKGNPGKKSAKEENKVNNPGKEKGNPGKKSAKEEKKANNPGKEKGNPGNKSAKVEKKVSNPSTEKGNLGKKNAKEEKRVNNPRKEEQKNVKKYDKPFYVKKYLPAPTPIGRHMSSNTDVEMSSENLNTESPKSNTVVKYIPPPYERTVTSGVNTSNPQSPSTGKFKSKSSSACFTTATKILKFFPKPRSYSVGSITTEVKLPLKPLKKQKAKKKTPSEKGKPVCKPPGLLLQDRKSFARRHSQEMKAGKPVHIHKFFPSPIPCTRSISIGARLQDEVKIPRKSSKSTTFPQKPFFRSLTATMATNTCSVGPTRIFKYIKSKKSFITRGTVPQKFKEEKVSKSDTSIKKSVDKTSKKGKKPVKPTKRKKKKKRPSRVRFFVRGKSIGKRSTGSNTRRIYTKSREVMLKPTGPLIRFFLPKKPLTSTRGVNPRKEKFCFMRELRGFPKKQICKYRKTSVIIPKKIVIYKRPDQSPESSPSSRSAAGLTTASSRSKSEGKQQAKDGKKQAKDGKKQAKKQAKERAKQRADSVKQRAKEKAKEKDMEKDKDRATALAIKEQKARAKDQAKQRADERADAIAKQKAEFRAQDLKAQEEMRRLQRKNREKARKRKPKLTFKQNAGLFLKQLKPVYYNIECQDLISRGPKPCKLIYDLWPSAYPAFMVNHYKCLTLLQKV</sequence>
<feature type="region of interest" description="Disordered" evidence="1">
    <location>
        <begin position="1173"/>
        <end position="1192"/>
    </location>
</feature>
<organism evidence="3 4">
    <name type="scientific">Papilio xuthus</name>
    <name type="common">Asian swallowtail butterfly</name>
    <dbReference type="NCBI Taxonomy" id="66420"/>
    <lineage>
        <taxon>Eukaryota</taxon>
        <taxon>Metazoa</taxon>
        <taxon>Ecdysozoa</taxon>
        <taxon>Arthropoda</taxon>
        <taxon>Hexapoda</taxon>
        <taxon>Insecta</taxon>
        <taxon>Pterygota</taxon>
        <taxon>Neoptera</taxon>
        <taxon>Endopterygota</taxon>
        <taxon>Lepidoptera</taxon>
        <taxon>Glossata</taxon>
        <taxon>Ditrysia</taxon>
        <taxon>Papilionoidea</taxon>
        <taxon>Papilionidae</taxon>
        <taxon>Papilioninae</taxon>
        <taxon>Papilio</taxon>
    </lineage>
</organism>